<name>A0AA37V0I9_9BACT</name>
<dbReference type="AlphaFoldDB" id="A0AA37V0I9"/>
<dbReference type="EMBL" id="BRXS01000002">
    <property type="protein sequence ID" value="GLC24595.1"/>
    <property type="molecule type" value="Genomic_DNA"/>
</dbReference>
<sequence length="167" mass="17926">MSRSTLVVIITLLAGTALPAGAQHTHDPSHHPAAHDTSFAAVQARGKQAMGVDQYTSAHRFDDLADGGRIVLQRDPADTAGTRTIRAHLRDVAAAFGRGDFTTPGFVHGRDVPGTATMAVHRAAIAYTVRDLPGGGEIRITTTDAEARRAVREFLAFQRADHRVQDR</sequence>
<evidence type="ECO:0000256" key="1">
    <source>
        <dbReference type="SAM" id="SignalP"/>
    </source>
</evidence>
<proteinExistence type="predicted"/>
<keyword evidence="1" id="KW-0732">Signal</keyword>
<dbReference type="Proteomes" id="UP001161325">
    <property type="component" value="Unassembled WGS sequence"/>
</dbReference>
<dbReference type="RefSeq" id="WP_284349040.1">
    <property type="nucleotide sequence ID" value="NZ_BRXS01000002.1"/>
</dbReference>
<evidence type="ECO:0000313" key="3">
    <source>
        <dbReference type="Proteomes" id="UP001161325"/>
    </source>
</evidence>
<feature type="chain" id="PRO_5041397305" evidence="1">
    <location>
        <begin position="23"/>
        <end position="167"/>
    </location>
</feature>
<gene>
    <name evidence="2" type="ORF">rosag_11080</name>
</gene>
<feature type="signal peptide" evidence="1">
    <location>
        <begin position="1"/>
        <end position="22"/>
    </location>
</feature>
<accession>A0AA37V0I9</accession>
<keyword evidence="3" id="KW-1185">Reference proteome</keyword>
<evidence type="ECO:0000313" key="2">
    <source>
        <dbReference type="EMBL" id="GLC24595.1"/>
    </source>
</evidence>
<organism evidence="2 3">
    <name type="scientific">Roseisolibacter agri</name>
    <dbReference type="NCBI Taxonomy" id="2014610"/>
    <lineage>
        <taxon>Bacteria</taxon>
        <taxon>Pseudomonadati</taxon>
        <taxon>Gemmatimonadota</taxon>
        <taxon>Gemmatimonadia</taxon>
        <taxon>Gemmatimonadales</taxon>
        <taxon>Gemmatimonadaceae</taxon>
        <taxon>Roseisolibacter</taxon>
    </lineage>
</organism>
<protein>
    <submittedName>
        <fullName evidence="2">Uncharacterized protein</fullName>
    </submittedName>
</protein>
<reference evidence="2" key="1">
    <citation type="submission" date="2022-08" db="EMBL/GenBank/DDBJ databases">
        <title>Draft genome sequencing of Roseisolibacter agri AW1220.</title>
        <authorList>
            <person name="Tobiishi Y."/>
            <person name="Tonouchi A."/>
        </authorList>
    </citation>
    <scope>NUCLEOTIDE SEQUENCE</scope>
    <source>
        <strain evidence="2">AW1220</strain>
    </source>
</reference>
<comment type="caution">
    <text evidence="2">The sequence shown here is derived from an EMBL/GenBank/DDBJ whole genome shotgun (WGS) entry which is preliminary data.</text>
</comment>